<comment type="similarity">
    <text evidence="1">Belongs to the AB hydrolase superfamily.</text>
</comment>
<dbReference type="FunFam" id="3.40.50.1820:FF:000042">
    <property type="entry name" value="probable strigolactone esterase DAD2"/>
    <property type="match status" value="1"/>
</dbReference>
<keyword evidence="5" id="KW-1185">Reference proteome</keyword>
<evidence type="ECO:0000313" key="4">
    <source>
        <dbReference type="EMBL" id="KAK4413089.1"/>
    </source>
</evidence>
<evidence type="ECO:0000256" key="2">
    <source>
        <dbReference type="ARBA" id="ARBA00022801"/>
    </source>
</evidence>
<dbReference type="PANTHER" id="PTHR43039">
    <property type="entry name" value="ESTERASE-RELATED"/>
    <property type="match status" value="1"/>
</dbReference>
<reference evidence="4" key="1">
    <citation type="submission" date="2020-06" db="EMBL/GenBank/DDBJ databases">
        <authorList>
            <person name="Li T."/>
            <person name="Hu X."/>
            <person name="Zhang T."/>
            <person name="Song X."/>
            <person name="Zhang H."/>
            <person name="Dai N."/>
            <person name="Sheng W."/>
            <person name="Hou X."/>
            <person name="Wei L."/>
        </authorList>
    </citation>
    <scope>NUCLEOTIDE SEQUENCE</scope>
    <source>
        <strain evidence="4">3651</strain>
        <tissue evidence="4">Leaf</tissue>
    </source>
</reference>
<organism evidence="4 5">
    <name type="scientific">Sesamum alatum</name>
    <dbReference type="NCBI Taxonomy" id="300844"/>
    <lineage>
        <taxon>Eukaryota</taxon>
        <taxon>Viridiplantae</taxon>
        <taxon>Streptophyta</taxon>
        <taxon>Embryophyta</taxon>
        <taxon>Tracheophyta</taxon>
        <taxon>Spermatophyta</taxon>
        <taxon>Magnoliopsida</taxon>
        <taxon>eudicotyledons</taxon>
        <taxon>Gunneridae</taxon>
        <taxon>Pentapetalae</taxon>
        <taxon>asterids</taxon>
        <taxon>lamiids</taxon>
        <taxon>Lamiales</taxon>
        <taxon>Pedaliaceae</taxon>
        <taxon>Sesamum</taxon>
    </lineage>
</organism>
<name>A0AAE2C8L5_9LAMI</name>
<dbReference type="InterPro" id="IPR000073">
    <property type="entry name" value="AB_hydrolase_1"/>
</dbReference>
<dbReference type="EMBL" id="JACGWO010000013">
    <property type="protein sequence ID" value="KAK4413089.1"/>
    <property type="molecule type" value="Genomic_DNA"/>
</dbReference>
<dbReference type="AlphaFoldDB" id="A0AAE2C8L5"/>
<reference evidence="4" key="2">
    <citation type="journal article" date="2024" name="Plant">
        <title>Genomic evolution and insights into agronomic trait innovations of Sesamum species.</title>
        <authorList>
            <person name="Miao H."/>
            <person name="Wang L."/>
            <person name="Qu L."/>
            <person name="Liu H."/>
            <person name="Sun Y."/>
            <person name="Le M."/>
            <person name="Wang Q."/>
            <person name="Wei S."/>
            <person name="Zheng Y."/>
            <person name="Lin W."/>
            <person name="Duan Y."/>
            <person name="Cao H."/>
            <person name="Xiong S."/>
            <person name="Wang X."/>
            <person name="Wei L."/>
            <person name="Li C."/>
            <person name="Ma Q."/>
            <person name="Ju M."/>
            <person name="Zhao R."/>
            <person name="Li G."/>
            <person name="Mu C."/>
            <person name="Tian Q."/>
            <person name="Mei H."/>
            <person name="Zhang T."/>
            <person name="Gao T."/>
            <person name="Zhang H."/>
        </authorList>
    </citation>
    <scope>NUCLEOTIDE SEQUENCE</scope>
    <source>
        <strain evidence="4">3651</strain>
    </source>
</reference>
<dbReference type="Proteomes" id="UP001293254">
    <property type="component" value="Unassembled WGS sequence"/>
</dbReference>
<comment type="caution">
    <text evidence="4">The sequence shown here is derived from an EMBL/GenBank/DDBJ whole genome shotgun (WGS) entry which is preliminary data.</text>
</comment>
<dbReference type="Pfam" id="PF00561">
    <property type="entry name" value="Abhydrolase_1"/>
    <property type="match status" value="1"/>
</dbReference>
<sequence>MEAFVGCGGVVKALNTHTYGNGSETIVLSHGYGSTQDVWHYLIPALAYYFKVLVYDLVISPNVNPKLYDPLRYSNFSAYAQDLICILDELNVRNSVFVGHFMSAMIGCIAAKQRPDLFQHLVLLAGSPRYLNEDETGYDGGFSRVELDSLFDSIKSDFSGWVKSFVPKAIGVNDTAAIAAFEGSLGRMKPETALTAVRSVFLTDNRDILPGVHVPSTIIQSEKDIIVPESVAFYMKTRVDAPAKVIILKTQGHFPQLTVPYLLLRVLKQILGIKG</sequence>
<evidence type="ECO:0000313" key="5">
    <source>
        <dbReference type="Proteomes" id="UP001293254"/>
    </source>
</evidence>
<dbReference type="GO" id="GO:0016787">
    <property type="term" value="F:hydrolase activity"/>
    <property type="evidence" value="ECO:0007669"/>
    <property type="project" value="UniProtKB-KW"/>
</dbReference>
<proteinExistence type="inferred from homology"/>
<accession>A0AAE2C8L5</accession>
<feature type="domain" description="AB hydrolase-1" evidence="3">
    <location>
        <begin position="25"/>
        <end position="258"/>
    </location>
</feature>
<protein>
    <submittedName>
        <fullName evidence="4">Sigma factor SigB regulation protein RsbQ</fullName>
    </submittedName>
</protein>
<dbReference type="SUPFAM" id="SSF53474">
    <property type="entry name" value="alpha/beta-Hydrolases"/>
    <property type="match status" value="1"/>
</dbReference>
<keyword evidence="2" id="KW-0378">Hydrolase</keyword>
<dbReference type="InterPro" id="IPR029058">
    <property type="entry name" value="AB_hydrolase_fold"/>
</dbReference>
<dbReference type="Gene3D" id="3.40.50.1820">
    <property type="entry name" value="alpha/beta hydrolase"/>
    <property type="match status" value="1"/>
</dbReference>
<evidence type="ECO:0000259" key="3">
    <source>
        <dbReference type="Pfam" id="PF00561"/>
    </source>
</evidence>
<gene>
    <name evidence="4" type="ORF">Salat_2956100</name>
</gene>
<evidence type="ECO:0000256" key="1">
    <source>
        <dbReference type="ARBA" id="ARBA00008645"/>
    </source>
</evidence>